<feature type="region of interest" description="Disordered" evidence="1">
    <location>
        <begin position="209"/>
        <end position="242"/>
    </location>
</feature>
<sequence length="242" mass="24904">MLIAVVGTSGLGRVAGVLSGSPAALLRVVADRPDTDVVVLTSGHARASAQRQADLVAAARPSARVSVITSPHHALTLTVVADRVLAAAPWLSSADDLRGLLLTELSRARSLVWSPAAWRLRGVDLGVGARLRSLVGGRNPVLDIAPATDIGPDGWLPAAGDRVYTTGPLPAPLTHRLDGHHPQRVTTLVEDSRFASGSAWLLTSVPFGPVTGTGSTDPGAATPEPPAARPRPAAVDRESEAA</sequence>
<dbReference type="RefSeq" id="WP_344812946.1">
    <property type="nucleotide sequence ID" value="NZ_BAAAYX010000012.1"/>
</dbReference>
<keyword evidence="3" id="KW-1185">Reference proteome</keyword>
<accession>A0ABP7DP00</accession>
<evidence type="ECO:0000313" key="3">
    <source>
        <dbReference type="Proteomes" id="UP001500051"/>
    </source>
</evidence>
<comment type="caution">
    <text evidence="2">The sequence shown here is derived from an EMBL/GenBank/DDBJ whole genome shotgun (WGS) entry which is preliminary data.</text>
</comment>
<organism evidence="2 3">
    <name type="scientific">Microlunatus aurantiacus</name>
    <dbReference type="NCBI Taxonomy" id="446786"/>
    <lineage>
        <taxon>Bacteria</taxon>
        <taxon>Bacillati</taxon>
        <taxon>Actinomycetota</taxon>
        <taxon>Actinomycetes</taxon>
        <taxon>Propionibacteriales</taxon>
        <taxon>Propionibacteriaceae</taxon>
        <taxon>Microlunatus</taxon>
    </lineage>
</organism>
<name>A0ABP7DP00_9ACTN</name>
<dbReference type="EMBL" id="BAAAYX010000012">
    <property type="protein sequence ID" value="GAA3707866.1"/>
    <property type="molecule type" value="Genomic_DNA"/>
</dbReference>
<proteinExistence type="predicted"/>
<evidence type="ECO:0000256" key="1">
    <source>
        <dbReference type="SAM" id="MobiDB-lite"/>
    </source>
</evidence>
<gene>
    <name evidence="2" type="ORF">GCM10022204_27350</name>
</gene>
<protein>
    <submittedName>
        <fullName evidence="2">Uncharacterized protein</fullName>
    </submittedName>
</protein>
<evidence type="ECO:0000313" key="2">
    <source>
        <dbReference type="EMBL" id="GAA3707866.1"/>
    </source>
</evidence>
<reference evidence="3" key="1">
    <citation type="journal article" date="2019" name="Int. J. Syst. Evol. Microbiol.">
        <title>The Global Catalogue of Microorganisms (GCM) 10K type strain sequencing project: providing services to taxonomists for standard genome sequencing and annotation.</title>
        <authorList>
            <consortium name="The Broad Institute Genomics Platform"/>
            <consortium name="The Broad Institute Genome Sequencing Center for Infectious Disease"/>
            <person name="Wu L."/>
            <person name="Ma J."/>
        </authorList>
    </citation>
    <scope>NUCLEOTIDE SEQUENCE [LARGE SCALE GENOMIC DNA]</scope>
    <source>
        <strain evidence="3">JCM 16548</strain>
    </source>
</reference>
<dbReference type="Proteomes" id="UP001500051">
    <property type="component" value="Unassembled WGS sequence"/>
</dbReference>